<feature type="transmembrane region" description="Helical" evidence="5">
    <location>
        <begin position="38"/>
        <end position="57"/>
    </location>
</feature>
<dbReference type="InterPro" id="IPR007016">
    <property type="entry name" value="O-antigen_ligase-rel_domated"/>
</dbReference>
<comment type="caution">
    <text evidence="7">The sequence shown here is derived from an EMBL/GenBank/DDBJ whole genome shotgun (WGS) entry which is preliminary data.</text>
</comment>
<feature type="transmembrane region" description="Helical" evidence="5">
    <location>
        <begin position="220"/>
        <end position="238"/>
    </location>
</feature>
<feature type="transmembrane region" description="Helical" evidence="5">
    <location>
        <begin position="409"/>
        <end position="425"/>
    </location>
</feature>
<dbReference type="Gene3D" id="1.25.40.10">
    <property type="entry name" value="Tetratricopeptide repeat domain"/>
    <property type="match status" value="2"/>
</dbReference>
<dbReference type="GO" id="GO:0016020">
    <property type="term" value="C:membrane"/>
    <property type="evidence" value="ECO:0007669"/>
    <property type="project" value="UniProtKB-SubCell"/>
</dbReference>
<keyword evidence="3 5" id="KW-1133">Transmembrane helix</keyword>
<dbReference type="EMBL" id="PFDW01000070">
    <property type="protein sequence ID" value="PJE57932.1"/>
    <property type="molecule type" value="Genomic_DNA"/>
</dbReference>
<dbReference type="InterPro" id="IPR011990">
    <property type="entry name" value="TPR-like_helical_dom_sf"/>
</dbReference>
<dbReference type="PANTHER" id="PTHR37422:SF13">
    <property type="entry name" value="LIPOPOLYSACCHARIDE BIOSYNTHESIS PROTEIN PA4999-RELATED"/>
    <property type="match status" value="1"/>
</dbReference>
<comment type="subcellular location">
    <subcellularLocation>
        <location evidence="1">Membrane</location>
        <topology evidence="1">Multi-pass membrane protein</topology>
    </subcellularLocation>
</comment>
<proteinExistence type="predicted"/>
<dbReference type="SUPFAM" id="SSF48452">
    <property type="entry name" value="TPR-like"/>
    <property type="match status" value="1"/>
</dbReference>
<feature type="transmembrane region" description="Helical" evidence="5">
    <location>
        <begin position="167"/>
        <end position="189"/>
    </location>
</feature>
<evidence type="ECO:0000256" key="1">
    <source>
        <dbReference type="ARBA" id="ARBA00004141"/>
    </source>
</evidence>
<dbReference type="AlphaFoldDB" id="A0A2M8KDD2"/>
<organism evidence="7 8">
    <name type="scientific">Candidatus Portnoybacteria bacterium CG10_big_fil_rev_8_21_14_0_10_36_7</name>
    <dbReference type="NCBI Taxonomy" id="1974812"/>
    <lineage>
        <taxon>Bacteria</taxon>
        <taxon>Candidatus Portnoyibacteriota</taxon>
    </lineage>
</organism>
<dbReference type="Proteomes" id="UP000231450">
    <property type="component" value="Unassembled WGS sequence"/>
</dbReference>
<evidence type="ECO:0000256" key="5">
    <source>
        <dbReference type="SAM" id="Phobius"/>
    </source>
</evidence>
<evidence type="ECO:0000256" key="2">
    <source>
        <dbReference type="ARBA" id="ARBA00022692"/>
    </source>
</evidence>
<reference evidence="8" key="1">
    <citation type="submission" date="2017-09" db="EMBL/GenBank/DDBJ databases">
        <title>Depth-based differentiation of microbial function through sediment-hosted aquifers and enrichment of novel symbionts in the deep terrestrial subsurface.</title>
        <authorList>
            <person name="Probst A.J."/>
            <person name="Ladd B."/>
            <person name="Jarett J.K."/>
            <person name="Geller-Mcgrath D.E."/>
            <person name="Sieber C.M.K."/>
            <person name="Emerson J.B."/>
            <person name="Anantharaman K."/>
            <person name="Thomas B.C."/>
            <person name="Malmstrom R."/>
            <person name="Stieglmeier M."/>
            <person name="Klingl A."/>
            <person name="Woyke T."/>
            <person name="Ryan C.M."/>
            <person name="Banfield J.F."/>
        </authorList>
    </citation>
    <scope>NUCLEOTIDE SEQUENCE [LARGE SCALE GENOMIC DNA]</scope>
</reference>
<evidence type="ECO:0000256" key="4">
    <source>
        <dbReference type="ARBA" id="ARBA00023136"/>
    </source>
</evidence>
<name>A0A2M8KDD2_9BACT</name>
<keyword evidence="2 5" id="KW-0812">Transmembrane</keyword>
<dbReference type="PANTHER" id="PTHR37422">
    <property type="entry name" value="TEICHURONIC ACID BIOSYNTHESIS PROTEIN TUAE"/>
    <property type="match status" value="1"/>
</dbReference>
<dbReference type="InterPro" id="IPR051533">
    <property type="entry name" value="WaaL-like"/>
</dbReference>
<feature type="transmembrane region" description="Helical" evidence="5">
    <location>
        <begin position="355"/>
        <end position="374"/>
    </location>
</feature>
<evidence type="ECO:0000313" key="8">
    <source>
        <dbReference type="Proteomes" id="UP000231450"/>
    </source>
</evidence>
<sequence>MNREKIFYNIVKFGLLGALFIPLYIGKSLIFPFVVPKTMAFVILVELLLVFYLPLIISFPQYRPKINIGFSAITVLFFVVVLTSLTGVNVYRSIWSTYERMNGLFVFTHYYLFFIMLSGVIRSRKDAYFLMRGAVIVGLIMSLYGIGQKLGVPGLVETGVARVGGTIGNPIFLAAFLMFSYVFSMILLFDKSESMDWKYIYGISLFLNTIAIFYTGSRGVIVSMFGATFLYSMLYVYFQRGSNSRKYFIYILVAIAVFAGSLYLFRNSNVVKNVGVLNRISSIYNGLSEIQARLYAWNIGFEGFKEKPWLGWGPENYNVVYNKYFNPLTVEGTNSEVWFDRAHNIVFQWATDSGILGLLAYIIGTLLLPLYLLFGAMKRRDKDYHLYSLLFVFLIAYFLQNFFVFEMMSSYMMFFTIIAVILFFVHGEEKDGYDNKETKKLRKNSLGNDGGGLIGWTIFFGIIVLFMCVRVHAKIIDSAYWTGQAMQVGFESARDQSKVSFATVMGISQKSLSNNLFGDAESISRLVNYVSKMADNLAYSSNVTQAQVDEIIGGINFAISETKKSNEQYPLDVRYYLDLSRLYTKLAIFQSDKKDELYMMANEAVDKAIALSPRRQQVYFEQSNLKLMQGKNQEAIDILNHVIDLNSKFADGYWNKSLVLANMGEWDESAVAIDEAIINRFNYESSKIYLMFMRDVYIQAKKYDRLISVYQSLIKVDPLTLDWYIGLAESFYADGEKNKAIDAAKNILNINADSSAQVDELLKKFK</sequence>
<feature type="transmembrane region" description="Helical" evidence="5">
    <location>
        <begin position="103"/>
        <end position="121"/>
    </location>
</feature>
<keyword evidence="4 5" id="KW-0472">Membrane</keyword>
<evidence type="ECO:0000313" key="7">
    <source>
        <dbReference type="EMBL" id="PJE57932.1"/>
    </source>
</evidence>
<feature type="transmembrane region" description="Helical" evidence="5">
    <location>
        <begin position="128"/>
        <end position="147"/>
    </location>
</feature>
<feature type="transmembrane region" description="Helical" evidence="5">
    <location>
        <begin position="386"/>
        <end position="403"/>
    </location>
</feature>
<evidence type="ECO:0000256" key="3">
    <source>
        <dbReference type="ARBA" id="ARBA00022989"/>
    </source>
</evidence>
<accession>A0A2M8KDD2</accession>
<gene>
    <name evidence="7" type="ORF">COU81_03455</name>
</gene>
<dbReference type="Pfam" id="PF04932">
    <property type="entry name" value="Wzy_C"/>
    <property type="match status" value="1"/>
</dbReference>
<feature type="transmembrane region" description="Helical" evidence="5">
    <location>
        <begin position="7"/>
        <end position="26"/>
    </location>
</feature>
<evidence type="ECO:0000259" key="6">
    <source>
        <dbReference type="Pfam" id="PF04932"/>
    </source>
</evidence>
<feature type="transmembrane region" description="Helical" evidence="5">
    <location>
        <begin position="69"/>
        <end position="91"/>
    </location>
</feature>
<feature type="transmembrane region" description="Helical" evidence="5">
    <location>
        <begin position="446"/>
        <end position="467"/>
    </location>
</feature>
<protein>
    <recommendedName>
        <fullName evidence="6">O-antigen ligase-related domain-containing protein</fullName>
    </recommendedName>
</protein>
<feature type="domain" description="O-antigen ligase-related" evidence="6">
    <location>
        <begin position="204"/>
        <end position="362"/>
    </location>
</feature>
<feature type="transmembrane region" description="Helical" evidence="5">
    <location>
        <begin position="247"/>
        <end position="265"/>
    </location>
</feature>